<organism evidence="1 2">
    <name type="scientific">Bacillus phage Stahl</name>
    <dbReference type="NCBI Taxonomy" id="1610832"/>
    <lineage>
        <taxon>Viruses</taxon>
        <taxon>Duplodnaviria</taxon>
        <taxon>Heunggongvirae</taxon>
        <taxon>Uroviricota</taxon>
        <taxon>Caudoviricetes</taxon>
        <taxon>Slashvirus</taxon>
        <taxon>Slashvirus stahl</taxon>
    </lineage>
</organism>
<dbReference type="KEGG" id="vg:26647826"/>
<gene>
    <name evidence="1" type="ORF">CPT_Stahl23</name>
</gene>
<dbReference type="EMBL" id="KP696447">
    <property type="protein sequence ID" value="AKA61451.1"/>
    <property type="molecule type" value="Genomic_DNA"/>
</dbReference>
<protein>
    <submittedName>
        <fullName evidence="1">Uncharacterized protein</fullName>
    </submittedName>
</protein>
<name>A0A0E3JJ32_9CAUD</name>
<accession>A0A0E3JJ32</accession>
<sequence length="118" mass="13746">MLEKHIPMFDEGEVVITESGQVGKIVGMNFDIRFRKGRRWKNEKYLVKFQDDSQDWIKYDEIELYVEAEHDPIQAIDSINGLLQDCLLLSTNVPLDVRIKTIKEMQKGIEGEDKVYGI</sequence>
<evidence type="ECO:0000313" key="2">
    <source>
        <dbReference type="Proteomes" id="UP000033015"/>
    </source>
</evidence>
<dbReference type="OrthoDB" id="14454at10239"/>
<dbReference type="Proteomes" id="UP000033015">
    <property type="component" value="Segment"/>
</dbReference>
<proteinExistence type="predicted"/>
<reference evidence="2" key="2">
    <citation type="submission" date="2015-01" db="EMBL/GenBank/DDBJ databases">
        <title>Complete Genome of Bacillus megaterium Siphophage Stahl.</title>
        <authorList>
            <person name="Brizendine A.M."/>
            <person name="Rousseau S."/>
            <person name="Hernandez A.C."/>
            <person name="Everett G.F.K."/>
        </authorList>
    </citation>
    <scope>NUCLEOTIDE SEQUENCE [LARGE SCALE GENOMIC DNA]</scope>
</reference>
<reference evidence="1 2" key="1">
    <citation type="journal article" date="2015" name="Genome Announc.">
        <title>Complete Genome Sequence of Bacillus megaterium Siphophage Stahl.</title>
        <authorList>
            <person name="Brizendine A.M."/>
            <person name="Rousseau S."/>
            <person name="Hernandez A.C."/>
            <person name="Kuty Everett G.F."/>
        </authorList>
    </citation>
    <scope>NUCLEOTIDE SEQUENCE [LARGE SCALE GENOMIC DNA]</scope>
</reference>
<evidence type="ECO:0000313" key="1">
    <source>
        <dbReference type="EMBL" id="AKA61451.1"/>
    </source>
</evidence>
<dbReference type="GeneID" id="26647826"/>
<keyword evidence="2" id="KW-1185">Reference proteome</keyword>
<dbReference type="RefSeq" id="YP_009203627.1">
    <property type="nucleotide sequence ID" value="NC_028856.1"/>
</dbReference>